<dbReference type="EMBL" id="LJIJ01000023">
    <property type="protein sequence ID" value="ODN05425.1"/>
    <property type="molecule type" value="Genomic_DNA"/>
</dbReference>
<evidence type="ECO:0000313" key="2">
    <source>
        <dbReference type="Proteomes" id="UP000094527"/>
    </source>
</evidence>
<keyword evidence="2" id="KW-1185">Reference proteome</keyword>
<accession>A0A1D2NJZ1</accession>
<evidence type="ECO:0000313" key="1">
    <source>
        <dbReference type="EMBL" id="ODN05425.1"/>
    </source>
</evidence>
<organism evidence="1 2">
    <name type="scientific">Orchesella cincta</name>
    <name type="common">Springtail</name>
    <name type="synonym">Podura cincta</name>
    <dbReference type="NCBI Taxonomy" id="48709"/>
    <lineage>
        <taxon>Eukaryota</taxon>
        <taxon>Metazoa</taxon>
        <taxon>Ecdysozoa</taxon>
        <taxon>Arthropoda</taxon>
        <taxon>Hexapoda</taxon>
        <taxon>Collembola</taxon>
        <taxon>Entomobryomorpha</taxon>
        <taxon>Entomobryoidea</taxon>
        <taxon>Orchesellidae</taxon>
        <taxon>Orchesellinae</taxon>
        <taxon>Orchesella</taxon>
    </lineage>
</organism>
<sequence length="211" mass="24599">MFSNNFEKRLYLSTTESTTSPAPSVSGSSFSTSLTLLREDQSATDESRLSPVLRSKIKAAMYAKAISFKEEILKEMDEVQTQLKQDLKDVNSCFEYLRQDEREKIVAMAQGNWDAFDRLEALQKKDLAQAHEIMRDVVKHEQKFTELKKKWDDFRAGFKDQVIQAFKEEMERLSENPKDIFDWSYFMPEIFFEGSNYGTPGVTSMRVNYFK</sequence>
<reference evidence="1 2" key="1">
    <citation type="journal article" date="2016" name="Genome Biol. Evol.">
        <title>Gene Family Evolution Reflects Adaptation to Soil Environmental Stressors in the Genome of the Collembolan Orchesella cincta.</title>
        <authorList>
            <person name="Faddeeva-Vakhrusheva A."/>
            <person name="Derks M.F."/>
            <person name="Anvar S.Y."/>
            <person name="Agamennone V."/>
            <person name="Suring W."/>
            <person name="Smit S."/>
            <person name="van Straalen N.M."/>
            <person name="Roelofs D."/>
        </authorList>
    </citation>
    <scope>NUCLEOTIDE SEQUENCE [LARGE SCALE GENOMIC DNA]</scope>
    <source>
        <tissue evidence="1">Mixed pool</tissue>
    </source>
</reference>
<gene>
    <name evidence="1" type="ORF">Ocin01_01263</name>
</gene>
<dbReference type="Proteomes" id="UP000094527">
    <property type="component" value="Unassembled WGS sequence"/>
</dbReference>
<protein>
    <submittedName>
        <fullName evidence="1">Uncharacterized protein</fullName>
    </submittedName>
</protein>
<dbReference type="AlphaFoldDB" id="A0A1D2NJZ1"/>
<proteinExistence type="predicted"/>
<name>A0A1D2NJZ1_ORCCI</name>
<comment type="caution">
    <text evidence="1">The sequence shown here is derived from an EMBL/GenBank/DDBJ whole genome shotgun (WGS) entry which is preliminary data.</text>
</comment>